<dbReference type="InterPro" id="IPR039426">
    <property type="entry name" value="TonB-dep_rcpt-like"/>
</dbReference>
<keyword evidence="5" id="KW-0410">Iron transport</keyword>
<evidence type="ECO:0000259" key="16">
    <source>
        <dbReference type="Pfam" id="PF07715"/>
    </source>
</evidence>
<organism evidence="17 18">
    <name type="scientific">Mycetohabitans endofungorum</name>
    <dbReference type="NCBI Taxonomy" id="417203"/>
    <lineage>
        <taxon>Bacteria</taxon>
        <taxon>Pseudomonadati</taxon>
        <taxon>Pseudomonadota</taxon>
        <taxon>Betaproteobacteria</taxon>
        <taxon>Burkholderiales</taxon>
        <taxon>Burkholderiaceae</taxon>
        <taxon>Mycetohabitans</taxon>
    </lineage>
</organism>
<comment type="caution">
    <text evidence="17">The sequence shown here is derived from an EMBL/GenBank/DDBJ whole genome shotgun (WGS) entry which is preliminary data.</text>
</comment>
<dbReference type="EMBL" id="PRDW01000003">
    <property type="protein sequence ID" value="PPB84440.1"/>
    <property type="molecule type" value="Genomic_DNA"/>
</dbReference>
<dbReference type="GO" id="GO:0015344">
    <property type="term" value="F:siderophore uptake transmembrane transporter activity"/>
    <property type="evidence" value="ECO:0007669"/>
    <property type="project" value="TreeGrafter"/>
</dbReference>
<evidence type="ECO:0000256" key="15">
    <source>
        <dbReference type="SAM" id="SignalP"/>
    </source>
</evidence>
<protein>
    <submittedName>
        <fullName evidence="17">TonB-dependent receptor-like protein</fullName>
    </submittedName>
</protein>
<evidence type="ECO:0000256" key="1">
    <source>
        <dbReference type="ARBA" id="ARBA00004571"/>
    </source>
</evidence>
<keyword evidence="7 15" id="KW-0732">Signal</keyword>
<evidence type="ECO:0000256" key="8">
    <source>
        <dbReference type="ARBA" id="ARBA00023004"/>
    </source>
</evidence>
<dbReference type="SUPFAM" id="SSF56935">
    <property type="entry name" value="Porins"/>
    <property type="match status" value="1"/>
</dbReference>
<dbReference type="InterPro" id="IPR037066">
    <property type="entry name" value="Plug_dom_sf"/>
</dbReference>
<evidence type="ECO:0000256" key="4">
    <source>
        <dbReference type="ARBA" id="ARBA00022452"/>
    </source>
</evidence>
<comment type="similarity">
    <text evidence="2 14">Belongs to the TonB-dependent receptor family.</text>
</comment>
<sequence length="211" mass="22924">MTRNKKTYRALLIAPLFVSVKSGFAQDWVAQPVLPTIAVSASAAHGSYDASRSRAGTKTDMSLMDVPQTINIVPRAVIDDQNAASMQDTLRNVPGVGFSVGDGQRDQITIRGFNSITDQYVDGLRDDAMYYRDLSNVQRIEVLKGPAAVLYGRGSAGGIVNRVLKRPQAEPVQDIGVMLDTRGERRGEIDMGWNANDAARLRITGAAENSR</sequence>
<comment type="subcellular location">
    <subcellularLocation>
        <location evidence="1 14">Cell outer membrane</location>
        <topology evidence="1 14">Multi-pass membrane protein</topology>
    </subcellularLocation>
</comment>
<evidence type="ECO:0000256" key="7">
    <source>
        <dbReference type="ARBA" id="ARBA00022729"/>
    </source>
</evidence>
<feature type="signal peptide" evidence="15">
    <location>
        <begin position="1"/>
        <end position="25"/>
    </location>
</feature>
<proteinExistence type="inferred from homology"/>
<keyword evidence="12 17" id="KW-0675">Receptor</keyword>
<dbReference type="FunFam" id="2.170.130.10:FF:000001">
    <property type="entry name" value="Catecholate siderophore TonB-dependent receptor"/>
    <property type="match status" value="1"/>
</dbReference>
<keyword evidence="18" id="KW-1185">Reference proteome</keyword>
<feature type="domain" description="TonB-dependent receptor plug" evidence="16">
    <location>
        <begin position="63"/>
        <end position="159"/>
    </location>
</feature>
<dbReference type="Proteomes" id="UP000243096">
    <property type="component" value="Unassembled WGS sequence"/>
</dbReference>
<evidence type="ECO:0000256" key="13">
    <source>
        <dbReference type="ARBA" id="ARBA00023237"/>
    </source>
</evidence>
<dbReference type="PANTHER" id="PTHR32552">
    <property type="entry name" value="FERRICHROME IRON RECEPTOR-RELATED"/>
    <property type="match status" value="1"/>
</dbReference>
<keyword evidence="3 14" id="KW-0813">Transport</keyword>
<keyword evidence="4 14" id="KW-1134">Transmembrane beta strand</keyword>
<accession>A0A2P5KCJ8</accession>
<gene>
    <name evidence="17" type="ORF">B0O95_103130</name>
</gene>
<keyword evidence="11 14" id="KW-0472">Membrane</keyword>
<dbReference type="GO" id="GO:0015891">
    <property type="term" value="P:siderophore transport"/>
    <property type="evidence" value="ECO:0007669"/>
    <property type="project" value="UniProtKB-ARBA"/>
</dbReference>
<evidence type="ECO:0000313" key="17">
    <source>
        <dbReference type="EMBL" id="PPB84440.1"/>
    </source>
</evidence>
<evidence type="ECO:0000256" key="11">
    <source>
        <dbReference type="ARBA" id="ARBA00023136"/>
    </source>
</evidence>
<evidence type="ECO:0000256" key="3">
    <source>
        <dbReference type="ARBA" id="ARBA00022448"/>
    </source>
</evidence>
<evidence type="ECO:0000256" key="10">
    <source>
        <dbReference type="ARBA" id="ARBA00023077"/>
    </source>
</evidence>
<dbReference type="RefSeq" id="WP_233203094.1">
    <property type="nucleotide sequence ID" value="NZ_CP062178.1"/>
</dbReference>
<dbReference type="AlphaFoldDB" id="A0A2P5KCJ8"/>
<keyword evidence="10" id="KW-0798">TonB box</keyword>
<keyword evidence="9" id="KW-0406">Ion transport</keyword>
<evidence type="ECO:0000256" key="9">
    <source>
        <dbReference type="ARBA" id="ARBA00023065"/>
    </source>
</evidence>
<dbReference type="GO" id="GO:0009279">
    <property type="term" value="C:cell outer membrane"/>
    <property type="evidence" value="ECO:0007669"/>
    <property type="project" value="UniProtKB-SubCell"/>
</dbReference>
<dbReference type="Pfam" id="PF07715">
    <property type="entry name" value="Plug"/>
    <property type="match status" value="1"/>
</dbReference>
<feature type="chain" id="PRO_5015201695" evidence="15">
    <location>
        <begin position="26"/>
        <end position="211"/>
    </location>
</feature>
<reference evidence="17 18" key="1">
    <citation type="submission" date="2018-01" db="EMBL/GenBank/DDBJ databases">
        <title>Genomic Encyclopedia of Type Strains, Phase III (KMG-III): the genomes of soil and plant-associated and newly described type strains.</title>
        <authorList>
            <person name="Whitman W."/>
        </authorList>
    </citation>
    <scope>NUCLEOTIDE SEQUENCE [LARGE SCALE GENOMIC DNA]</scope>
    <source>
        <strain evidence="17 18">HKI456</strain>
    </source>
</reference>
<evidence type="ECO:0000256" key="12">
    <source>
        <dbReference type="ARBA" id="ARBA00023170"/>
    </source>
</evidence>
<keyword evidence="6 14" id="KW-0812">Transmembrane</keyword>
<evidence type="ECO:0000256" key="14">
    <source>
        <dbReference type="PROSITE-ProRule" id="PRU01360"/>
    </source>
</evidence>
<dbReference type="PANTHER" id="PTHR32552:SF68">
    <property type="entry name" value="FERRICHROME OUTER MEMBRANE TRANSPORTER_PHAGE RECEPTOR"/>
    <property type="match status" value="1"/>
</dbReference>
<dbReference type="InterPro" id="IPR012910">
    <property type="entry name" value="Plug_dom"/>
</dbReference>
<dbReference type="Gene3D" id="2.170.130.10">
    <property type="entry name" value="TonB-dependent receptor, plug domain"/>
    <property type="match status" value="1"/>
</dbReference>
<evidence type="ECO:0000313" key="18">
    <source>
        <dbReference type="Proteomes" id="UP000243096"/>
    </source>
</evidence>
<evidence type="ECO:0000256" key="2">
    <source>
        <dbReference type="ARBA" id="ARBA00009810"/>
    </source>
</evidence>
<name>A0A2P5KCJ8_9BURK</name>
<dbReference type="PROSITE" id="PS52016">
    <property type="entry name" value="TONB_DEPENDENT_REC_3"/>
    <property type="match status" value="1"/>
</dbReference>
<evidence type="ECO:0000256" key="5">
    <source>
        <dbReference type="ARBA" id="ARBA00022496"/>
    </source>
</evidence>
<keyword evidence="8" id="KW-0408">Iron</keyword>
<evidence type="ECO:0000256" key="6">
    <source>
        <dbReference type="ARBA" id="ARBA00022692"/>
    </source>
</evidence>
<keyword evidence="13 14" id="KW-0998">Cell outer membrane</keyword>